<name>A0ABV3RQU1_9RHOB</name>
<protein>
    <submittedName>
        <fullName evidence="2">PotD/PotF family extracellular solute-binding protein</fullName>
    </submittedName>
</protein>
<dbReference type="Proteomes" id="UP001556098">
    <property type="component" value="Unassembled WGS sequence"/>
</dbReference>
<evidence type="ECO:0000313" key="2">
    <source>
        <dbReference type="EMBL" id="MEW9921281.1"/>
    </source>
</evidence>
<keyword evidence="1" id="KW-0732">Signal</keyword>
<sequence length="426" mass="46989">MARARGTTAMAAPAVHRPRAPLRVLGTSVTQTGALQRAAEEDLGIKLQFITRDGTEAQRQGALNPGSFDVYDQWFHDIDLIWPTGSIRSIDIARIDRWDEINALPKTGRLRPDLPRPAGGDPSKRLFVQLDGTLGDTPSERISMLPTVHNADSFAVVGVEAESVTSWAALLDPQWQGRVVLQADAAIGALDMALGLMAQGDLSASHLGDLTLEDIDALTTLLQKRVEEGFFDCIWFDEAEAVSAFQKEGPRIGSMWWSGFCRLRSEGTAAAMVTPKEGYRGWFGGLALSSVMEAHATDTAYAYLNWWLDGRPGAMMARSGAYMANPEAVRPHLSEDEWDFWYDGKPARGAIQDAEGRVVFQAGERREGGDYLSRMSRVRVWDAVMNEHNYLVRKWENAIAPMKRRLRAYAAAGSAAGPDAERRRLL</sequence>
<dbReference type="EMBL" id="JBFNXX010000014">
    <property type="protein sequence ID" value="MEW9921281.1"/>
    <property type="molecule type" value="Genomic_DNA"/>
</dbReference>
<dbReference type="PANTHER" id="PTHR30222:SF17">
    <property type="entry name" value="SPERMIDINE_PUTRESCINE-BINDING PERIPLASMIC PROTEIN"/>
    <property type="match status" value="1"/>
</dbReference>
<proteinExistence type="predicted"/>
<reference evidence="2 3" key="1">
    <citation type="submission" date="2024-07" db="EMBL/GenBank/DDBJ databases">
        <title>Marimonas sp.nov., isolated from tidal-flat sediment.</title>
        <authorList>
            <person name="Jayan J.N."/>
            <person name="Lee S.S."/>
        </authorList>
    </citation>
    <scope>NUCLEOTIDE SEQUENCE [LARGE SCALE GENOMIC DNA]</scope>
    <source>
        <strain evidence="2 3">MJW-29</strain>
    </source>
</reference>
<comment type="caution">
    <text evidence="2">The sequence shown here is derived from an EMBL/GenBank/DDBJ whole genome shotgun (WGS) entry which is preliminary data.</text>
</comment>
<accession>A0ABV3RQU1</accession>
<dbReference type="PANTHER" id="PTHR30222">
    <property type="entry name" value="SPERMIDINE/PUTRESCINE-BINDING PERIPLASMIC PROTEIN"/>
    <property type="match status" value="1"/>
</dbReference>
<organism evidence="2 3">
    <name type="scientific">Sulfitobacter sediminis</name>
    <dbReference type="NCBI Taxonomy" id="3234186"/>
    <lineage>
        <taxon>Bacteria</taxon>
        <taxon>Pseudomonadati</taxon>
        <taxon>Pseudomonadota</taxon>
        <taxon>Alphaproteobacteria</taxon>
        <taxon>Rhodobacterales</taxon>
        <taxon>Roseobacteraceae</taxon>
        <taxon>Sulfitobacter</taxon>
    </lineage>
</organism>
<evidence type="ECO:0000256" key="1">
    <source>
        <dbReference type="ARBA" id="ARBA00022729"/>
    </source>
</evidence>
<dbReference type="SUPFAM" id="SSF53850">
    <property type="entry name" value="Periplasmic binding protein-like II"/>
    <property type="match status" value="1"/>
</dbReference>
<keyword evidence="3" id="KW-1185">Reference proteome</keyword>
<dbReference type="Gene3D" id="3.40.190.10">
    <property type="entry name" value="Periplasmic binding protein-like II"/>
    <property type="match status" value="1"/>
</dbReference>
<gene>
    <name evidence="2" type="ORF">AB2B41_16850</name>
</gene>
<dbReference type="RefSeq" id="WP_367878981.1">
    <property type="nucleotide sequence ID" value="NZ_JBFNXX010000014.1"/>
</dbReference>
<evidence type="ECO:0000313" key="3">
    <source>
        <dbReference type="Proteomes" id="UP001556098"/>
    </source>
</evidence>